<keyword evidence="5 7" id="KW-0067">ATP-binding</keyword>
<accession>A0A560HF76</accession>
<dbReference type="PROSITE" id="PS00211">
    <property type="entry name" value="ABC_TRANSPORTER_1"/>
    <property type="match status" value="1"/>
</dbReference>
<evidence type="ECO:0000256" key="2">
    <source>
        <dbReference type="ARBA" id="ARBA00022448"/>
    </source>
</evidence>
<dbReference type="GO" id="GO:0016887">
    <property type="term" value="F:ATP hydrolysis activity"/>
    <property type="evidence" value="ECO:0007669"/>
    <property type="project" value="InterPro"/>
</dbReference>
<evidence type="ECO:0000256" key="3">
    <source>
        <dbReference type="ARBA" id="ARBA00022458"/>
    </source>
</evidence>
<evidence type="ECO:0000256" key="5">
    <source>
        <dbReference type="ARBA" id="ARBA00022840"/>
    </source>
</evidence>
<keyword evidence="3" id="KW-0536">Nodulation</keyword>
<sequence length="324" mass="35337">MNALEFTAIRKSFADLLAVDDLSFQVRDGEVFGFLGGNGAGKTTSLRMVLDIIRPDKGEISIFGRPPDRKRSGEIGFLPEERGLYRTMKVLDTIVYYGQLKGMSAADARAEGRALLERFGLAAFERTRIDKLSKGMAQKVQLATAVVNKPRLLILDEPFSGLDPLNQGLLEDEIRRARDGGATVIFSTHVMQHAERLCDRLLLLAKGRKRFEGTQDEARALLPARLSVITRADAATLPGVQSADAGAPLADDEGDGWREWEVKLAPGVDPGDVLERCVAAGVPLRRFEQRRASLHDAFVHIVGPSFIDPAGKPIPNKPSQGEAA</sequence>
<dbReference type="InterPro" id="IPR050763">
    <property type="entry name" value="ABC_transporter_ATP-binding"/>
</dbReference>
<dbReference type="Pfam" id="PF00005">
    <property type="entry name" value="ABC_tran"/>
    <property type="match status" value="1"/>
</dbReference>
<gene>
    <name evidence="7" type="ORF">FBZ90_10225</name>
</gene>
<dbReference type="PROSITE" id="PS50893">
    <property type="entry name" value="ABC_TRANSPORTER_2"/>
    <property type="match status" value="1"/>
</dbReference>
<dbReference type="InterPro" id="IPR027417">
    <property type="entry name" value="P-loop_NTPase"/>
</dbReference>
<keyword evidence="4" id="KW-0547">Nucleotide-binding</keyword>
<comment type="similarity">
    <text evidence="1">Belongs to the ABC transporter superfamily.</text>
</comment>
<dbReference type="RefSeq" id="WP_145729521.1">
    <property type="nucleotide sequence ID" value="NZ_VITR01000002.1"/>
</dbReference>
<dbReference type="InterPro" id="IPR003439">
    <property type="entry name" value="ABC_transporter-like_ATP-bd"/>
</dbReference>
<dbReference type="PANTHER" id="PTHR42711">
    <property type="entry name" value="ABC TRANSPORTER ATP-BINDING PROTEIN"/>
    <property type="match status" value="1"/>
</dbReference>
<dbReference type="EMBL" id="VITR01000002">
    <property type="protein sequence ID" value="TWB45075.1"/>
    <property type="molecule type" value="Genomic_DNA"/>
</dbReference>
<evidence type="ECO:0000313" key="8">
    <source>
        <dbReference type="Proteomes" id="UP000315751"/>
    </source>
</evidence>
<dbReference type="GO" id="GO:0005524">
    <property type="term" value="F:ATP binding"/>
    <property type="evidence" value="ECO:0007669"/>
    <property type="project" value="UniProtKB-KW"/>
</dbReference>
<evidence type="ECO:0000259" key="6">
    <source>
        <dbReference type="PROSITE" id="PS50893"/>
    </source>
</evidence>
<reference evidence="7 8" key="1">
    <citation type="submission" date="2019-06" db="EMBL/GenBank/DDBJ databases">
        <title>Genomic Encyclopedia of Type Strains, Phase IV (KMG-V): Genome sequencing to study the core and pangenomes of soil and plant-associated prokaryotes.</title>
        <authorList>
            <person name="Whitman W."/>
        </authorList>
    </citation>
    <scope>NUCLEOTIDE SEQUENCE [LARGE SCALE GENOMIC DNA]</scope>
    <source>
        <strain evidence="7 8">BR 11622</strain>
    </source>
</reference>
<name>A0A560HF76_9PROT</name>
<dbReference type="OrthoDB" id="9778547at2"/>
<dbReference type="SMART" id="SM00382">
    <property type="entry name" value="AAA"/>
    <property type="match status" value="1"/>
</dbReference>
<proteinExistence type="inferred from homology"/>
<keyword evidence="2" id="KW-0813">Transport</keyword>
<organism evidence="7 8">
    <name type="scientific">Nitrospirillum amazonense</name>
    <dbReference type="NCBI Taxonomy" id="28077"/>
    <lineage>
        <taxon>Bacteria</taxon>
        <taxon>Pseudomonadati</taxon>
        <taxon>Pseudomonadota</taxon>
        <taxon>Alphaproteobacteria</taxon>
        <taxon>Rhodospirillales</taxon>
        <taxon>Azospirillaceae</taxon>
        <taxon>Nitrospirillum</taxon>
    </lineage>
</organism>
<evidence type="ECO:0000313" key="7">
    <source>
        <dbReference type="EMBL" id="TWB45075.1"/>
    </source>
</evidence>
<keyword evidence="8" id="KW-1185">Reference proteome</keyword>
<dbReference type="AlphaFoldDB" id="A0A560HF76"/>
<protein>
    <submittedName>
        <fullName evidence="7">ABC-2 type transport system ATP-binding protein</fullName>
    </submittedName>
</protein>
<comment type="caution">
    <text evidence="7">The sequence shown here is derived from an EMBL/GenBank/DDBJ whole genome shotgun (WGS) entry which is preliminary data.</text>
</comment>
<dbReference type="PANTHER" id="PTHR42711:SF5">
    <property type="entry name" value="ABC TRANSPORTER ATP-BINDING PROTEIN NATA"/>
    <property type="match status" value="1"/>
</dbReference>
<dbReference type="InterPro" id="IPR003593">
    <property type="entry name" value="AAA+_ATPase"/>
</dbReference>
<evidence type="ECO:0000256" key="4">
    <source>
        <dbReference type="ARBA" id="ARBA00022741"/>
    </source>
</evidence>
<dbReference type="SUPFAM" id="SSF52540">
    <property type="entry name" value="P-loop containing nucleoside triphosphate hydrolases"/>
    <property type="match status" value="1"/>
</dbReference>
<evidence type="ECO:0000256" key="1">
    <source>
        <dbReference type="ARBA" id="ARBA00005417"/>
    </source>
</evidence>
<dbReference type="Gene3D" id="3.40.50.300">
    <property type="entry name" value="P-loop containing nucleotide triphosphate hydrolases"/>
    <property type="match status" value="1"/>
</dbReference>
<feature type="domain" description="ABC transporter" evidence="6">
    <location>
        <begin position="4"/>
        <end position="231"/>
    </location>
</feature>
<dbReference type="Proteomes" id="UP000315751">
    <property type="component" value="Unassembled WGS sequence"/>
</dbReference>
<dbReference type="InterPro" id="IPR017871">
    <property type="entry name" value="ABC_transporter-like_CS"/>
</dbReference>